<keyword evidence="5" id="KW-1185">Reference proteome</keyword>
<proteinExistence type="predicted"/>
<gene>
    <name evidence="4" type="ORF">PAXINDRAFT_171593</name>
</gene>
<dbReference type="Pfam" id="PF22939">
    <property type="entry name" value="WHD_GPIID"/>
    <property type="match status" value="1"/>
</dbReference>
<dbReference type="PANTHER" id="PTHR10039:SF16">
    <property type="entry name" value="GPI INOSITOL-DEACYLASE"/>
    <property type="match status" value="1"/>
</dbReference>
<feature type="non-terminal residue" evidence="4">
    <location>
        <position position="347"/>
    </location>
</feature>
<feature type="domain" description="GPI inositol-deacylase winged helix" evidence="2">
    <location>
        <begin position="246"/>
        <end position="325"/>
    </location>
</feature>
<dbReference type="PANTHER" id="PTHR10039">
    <property type="entry name" value="AMELOGENIN"/>
    <property type="match status" value="1"/>
</dbReference>
<dbReference type="Gene3D" id="3.40.50.300">
    <property type="entry name" value="P-loop containing nucleotide triphosphate hydrolases"/>
    <property type="match status" value="1"/>
</dbReference>
<keyword evidence="1" id="KW-0677">Repeat</keyword>
<feature type="domain" description="Nephrocystin 3-like N-terminal" evidence="3">
    <location>
        <begin position="20"/>
        <end position="134"/>
    </location>
</feature>
<evidence type="ECO:0000313" key="4">
    <source>
        <dbReference type="EMBL" id="KIJ11862.1"/>
    </source>
</evidence>
<dbReference type="InterPro" id="IPR054471">
    <property type="entry name" value="GPIID_WHD"/>
</dbReference>
<dbReference type="InterPro" id="IPR056884">
    <property type="entry name" value="NPHP3-like_N"/>
</dbReference>
<name>A0A0C9TVU1_PAXIN</name>
<evidence type="ECO:0000256" key="1">
    <source>
        <dbReference type="ARBA" id="ARBA00022737"/>
    </source>
</evidence>
<organism evidence="4 5">
    <name type="scientific">Paxillus involutus ATCC 200175</name>
    <dbReference type="NCBI Taxonomy" id="664439"/>
    <lineage>
        <taxon>Eukaryota</taxon>
        <taxon>Fungi</taxon>
        <taxon>Dikarya</taxon>
        <taxon>Basidiomycota</taxon>
        <taxon>Agaricomycotina</taxon>
        <taxon>Agaricomycetes</taxon>
        <taxon>Agaricomycetidae</taxon>
        <taxon>Boletales</taxon>
        <taxon>Paxilineae</taxon>
        <taxon>Paxillaceae</taxon>
        <taxon>Paxillus</taxon>
    </lineage>
</organism>
<dbReference type="Proteomes" id="UP000053647">
    <property type="component" value="Unassembled WGS sequence"/>
</dbReference>
<dbReference type="SUPFAM" id="SSF52540">
    <property type="entry name" value="P-loop containing nucleoside triphosphate hydrolases"/>
    <property type="match status" value="1"/>
</dbReference>
<sequence length="347" mass="39378">MTSIGSKLAVGGKEENKKVDQILAFFYCDFRNERSTSATEVMRSLLTQLLHLADIDSVDCRDAVPELVKRKAEGTEPPSDIKLLTRLVRQAAQKLHPRPLVIIDALDECKDVEKLLNAVKELNDGHMRLFVTSRPERIIREMLSDFPSISLQQMSDAVLADMERHITTELDSRQWLKILEPKLKKEILSALLARADGMFRWVQCQIDTLARCPSAGEIRTTLKSLPSGLDETYERILRTIDGHESQRTLVQRTLVWLVAALQPLHLSVIMEALKIDLERRTLDDDIVPTHKIVLLDACSSLVTHDMKTDSVALSHFSVKEYLTGELIRAQLPQYYIGSEEYAHEQLA</sequence>
<dbReference type="OrthoDB" id="3036502at2759"/>
<protein>
    <submittedName>
        <fullName evidence="4">Unplaced genomic scaffold PAXINscaffold_50, whole genome shotgun sequence</fullName>
    </submittedName>
</protein>
<dbReference type="AlphaFoldDB" id="A0A0C9TVU1"/>
<reference evidence="4 5" key="1">
    <citation type="submission" date="2014-06" db="EMBL/GenBank/DDBJ databases">
        <authorList>
            <consortium name="DOE Joint Genome Institute"/>
            <person name="Kuo A."/>
            <person name="Kohler A."/>
            <person name="Nagy L.G."/>
            <person name="Floudas D."/>
            <person name="Copeland A."/>
            <person name="Barry K.W."/>
            <person name="Cichocki N."/>
            <person name="Veneault-Fourrey C."/>
            <person name="LaButti K."/>
            <person name="Lindquist E.A."/>
            <person name="Lipzen A."/>
            <person name="Lundell T."/>
            <person name="Morin E."/>
            <person name="Murat C."/>
            <person name="Sun H."/>
            <person name="Tunlid A."/>
            <person name="Henrissat B."/>
            <person name="Grigoriev I.V."/>
            <person name="Hibbett D.S."/>
            <person name="Martin F."/>
            <person name="Nordberg H.P."/>
            <person name="Cantor M.N."/>
            <person name="Hua S.X."/>
        </authorList>
    </citation>
    <scope>NUCLEOTIDE SEQUENCE [LARGE SCALE GENOMIC DNA]</scope>
    <source>
        <strain evidence="4 5">ATCC 200175</strain>
    </source>
</reference>
<accession>A0A0C9TVU1</accession>
<evidence type="ECO:0000259" key="3">
    <source>
        <dbReference type="Pfam" id="PF24883"/>
    </source>
</evidence>
<reference evidence="5" key="2">
    <citation type="submission" date="2015-01" db="EMBL/GenBank/DDBJ databases">
        <title>Evolutionary Origins and Diversification of the Mycorrhizal Mutualists.</title>
        <authorList>
            <consortium name="DOE Joint Genome Institute"/>
            <consortium name="Mycorrhizal Genomics Consortium"/>
            <person name="Kohler A."/>
            <person name="Kuo A."/>
            <person name="Nagy L.G."/>
            <person name="Floudas D."/>
            <person name="Copeland A."/>
            <person name="Barry K.W."/>
            <person name="Cichocki N."/>
            <person name="Veneault-Fourrey C."/>
            <person name="LaButti K."/>
            <person name="Lindquist E.A."/>
            <person name="Lipzen A."/>
            <person name="Lundell T."/>
            <person name="Morin E."/>
            <person name="Murat C."/>
            <person name="Riley R."/>
            <person name="Ohm R."/>
            <person name="Sun H."/>
            <person name="Tunlid A."/>
            <person name="Henrissat B."/>
            <person name="Grigoriev I.V."/>
            <person name="Hibbett D.S."/>
            <person name="Martin F."/>
        </authorList>
    </citation>
    <scope>NUCLEOTIDE SEQUENCE [LARGE SCALE GENOMIC DNA]</scope>
    <source>
        <strain evidence="5">ATCC 200175</strain>
    </source>
</reference>
<dbReference type="Pfam" id="PF24883">
    <property type="entry name" value="NPHP3_N"/>
    <property type="match status" value="1"/>
</dbReference>
<dbReference type="EMBL" id="KN819372">
    <property type="protein sequence ID" value="KIJ11862.1"/>
    <property type="molecule type" value="Genomic_DNA"/>
</dbReference>
<dbReference type="InterPro" id="IPR027417">
    <property type="entry name" value="P-loop_NTPase"/>
</dbReference>
<evidence type="ECO:0000259" key="2">
    <source>
        <dbReference type="Pfam" id="PF22939"/>
    </source>
</evidence>
<evidence type="ECO:0000313" key="5">
    <source>
        <dbReference type="Proteomes" id="UP000053647"/>
    </source>
</evidence>
<dbReference type="HOGENOM" id="CLU_768480_0_0_1"/>